<keyword evidence="4" id="KW-0256">Endoplasmic reticulum</keyword>
<keyword evidence="5" id="KW-0496">Mitochondrion</keyword>
<evidence type="ECO:0000256" key="7">
    <source>
        <dbReference type="SAM" id="Phobius"/>
    </source>
</evidence>
<dbReference type="AlphaFoldDB" id="A0A6A5YNL2"/>
<evidence type="ECO:0000256" key="2">
    <source>
        <dbReference type="ARBA" id="ARBA00004240"/>
    </source>
</evidence>
<protein>
    <submittedName>
        <fullName evidence="8">Alpha/Beta hydrolase protein</fullName>
    </submittedName>
</protein>
<evidence type="ECO:0000256" key="1">
    <source>
        <dbReference type="ARBA" id="ARBA00004173"/>
    </source>
</evidence>
<dbReference type="GO" id="GO:0005739">
    <property type="term" value="C:mitochondrion"/>
    <property type="evidence" value="ECO:0007669"/>
    <property type="project" value="UniProtKB-SubCell"/>
</dbReference>
<reference evidence="8" key="1">
    <citation type="journal article" date="2020" name="Stud. Mycol.">
        <title>101 Dothideomycetes genomes: a test case for predicting lifestyles and emergence of pathogens.</title>
        <authorList>
            <person name="Haridas S."/>
            <person name="Albert R."/>
            <person name="Binder M."/>
            <person name="Bloem J."/>
            <person name="Labutti K."/>
            <person name="Salamov A."/>
            <person name="Andreopoulos B."/>
            <person name="Baker S."/>
            <person name="Barry K."/>
            <person name="Bills G."/>
            <person name="Bluhm B."/>
            <person name="Cannon C."/>
            <person name="Castanera R."/>
            <person name="Culley D."/>
            <person name="Daum C."/>
            <person name="Ezra D."/>
            <person name="Gonzalez J."/>
            <person name="Henrissat B."/>
            <person name="Kuo A."/>
            <person name="Liang C."/>
            <person name="Lipzen A."/>
            <person name="Lutzoni F."/>
            <person name="Magnuson J."/>
            <person name="Mondo S."/>
            <person name="Nolan M."/>
            <person name="Ohm R."/>
            <person name="Pangilinan J."/>
            <person name="Park H.-J."/>
            <person name="Ramirez L."/>
            <person name="Alfaro M."/>
            <person name="Sun H."/>
            <person name="Tritt A."/>
            <person name="Yoshinaga Y."/>
            <person name="Zwiers L.-H."/>
            <person name="Turgeon B."/>
            <person name="Goodwin S."/>
            <person name="Spatafora J."/>
            <person name="Crous P."/>
            <person name="Grigoriev I."/>
        </authorList>
    </citation>
    <scope>NUCLEOTIDE SEQUENCE</scope>
    <source>
        <strain evidence="8">CBS 627.86</strain>
    </source>
</reference>
<dbReference type="OrthoDB" id="427518at2759"/>
<comment type="subcellular location">
    <subcellularLocation>
        <location evidence="2">Endoplasmic reticulum</location>
    </subcellularLocation>
    <subcellularLocation>
        <location evidence="3">Membrane</location>
    </subcellularLocation>
    <subcellularLocation>
        <location evidence="1">Mitochondrion</location>
    </subcellularLocation>
</comment>
<proteinExistence type="predicted"/>
<keyword evidence="9" id="KW-1185">Reference proteome</keyword>
<dbReference type="GO" id="GO:0016787">
    <property type="term" value="F:hydrolase activity"/>
    <property type="evidence" value="ECO:0007669"/>
    <property type="project" value="UniProtKB-KW"/>
</dbReference>
<evidence type="ECO:0000313" key="8">
    <source>
        <dbReference type="EMBL" id="KAF2107778.1"/>
    </source>
</evidence>
<dbReference type="GO" id="GO:0016020">
    <property type="term" value="C:membrane"/>
    <property type="evidence" value="ECO:0007669"/>
    <property type="project" value="UniProtKB-SubCell"/>
</dbReference>
<evidence type="ECO:0000256" key="5">
    <source>
        <dbReference type="ARBA" id="ARBA00023128"/>
    </source>
</evidence>
<keyword evidence="8" id="KW-0378">Hydrolase</keyword>
<dbReference type="EMBL" id="ML977352">
    <property type="protein sequence ID" value="KAF2107778.1"/>
    <property type="molecule type" value="Genomic_DNA"/>
</dbReference>
<feature type="transmembrane region" description="Helical" evidence="7">
    <location>
        <begin position="20"/>
        <end position="44"/>
    </location>
</feature>
<keyword evidence="7" id="KW-0812">Transmembrane</keyword>
<gene>
    <name evidence="8" type="ORF">BDV96DRAFT_653561</name>
</gene>
<dbReference type="InterPro" id="IPR029058">
    <property type="entry name" value="AB_hydrolase_fold"/>
</dbReference>
<dbReference type="Gene3D" id="3.40.50.1820">
    <property type="entry name" value="alpha/beta hydrolase"/>
    <property type="match status" value="1"/>
</dbReference>
<evidence type="ECO:0000256" key="6">
    <source>
        <dbReference type="ARBA" id="ARBA00023136"/>
    </source>
</evidence>
<sequence>MGYTYKDSDSNNTTKHTSAPVAAIVTPSVVVSLAIVILVCYLCWRHKRKCKYTGVAGDAESSSNAESSSKTAFGIKLLHDVEDAVVDIIFIHGLGGHRERTWRANGASNPWPQTLLPSKVPNARILTFGYGADVADWVRMVSANSLGNHAMNLLTAIATYREEDKTNNRPIIFVCHSLGGLLCEDALSRQRPDKHIKRISECTRAVAFLGTPHHGSDLAKWAETLAKTIGVFKRVNTKLLAVLKRDSEVLARVQDSFHTMIMSRRQDGLPPIAITCFFEQVPLSNVGLVVPSHSAILPGYMPIGIHKNHSDMTKFRGLDDDDFKAVAGEIRRWVKELEEEGDFGPL</sequence>
<evidence type="ECO:0000256" key="4">
    <source>
        <dbReference type="ARBA" id="ARBA00022824"/>
    </source>
</evidence>
<dbReference type="PANTHER" id="PTHR48182:SF2">
    <property type="entry name" value="PROTEIN SERAC1"/>
    <property type="match status" value="1"/>
</dbReference>
<dbReference type="SUPFAM" id="SSF53474">
    <property type="entry name" value="alpha/beta-Hydrolases"/>
    <property type="match status" value="1"/>
</dbReference>
<accession>A0A6A5YNL2</accession>
<organism evidence="8 9">
    <name type="scientific">Lophiotrema nucula</name>
    <dbReference type="NCBI Taxonomy" id="690887"/>
    <lineage>
        <taxon>Eukaryota</taxon>
        <taxon>Fungi</taxon>
        <taxon>Dikarya</taxon>
        <taxon>Ascomycota</taxon>
        <taxon>Pezizomycotina</taxon>
        <taxon>Dothideomycetes</taxon>
        <taxon>Pleosporomycetidae</taxon>
        <taxon>Pleosporales</taxon>
        <taxon>Lophiotremataceae</taxon>
        <taxon>Lophiotrema</taxon>
    </lineage>
</organism>
<keyword evidence="6 7" id="KW-0472">Membrane</keyword>
<evidence type="ECO:0000256" key="3">
    <source>
        <dbReference type="ARBA" id="ARBA00004370"/>
    </source>
</evidence>
<dbReference type="InterPro" id="IPR052374">
    <property type="entry name" value="SERAC1"/>
</dbReference>
<name>A0A6A5YNL2_9PLEO</name>
<keyword evidence="7" id="KW-1133">Transmembrane helix</keyword>
<dbReference type="PANTHER" id="PTHR48182">
    <property type="entry name" value="PROTEIN SERAC1"/>
    <property type="match status" value="1"/>
</dbReference>
<dbReference type="Proteomes" id="UP000799770">
    <property type="component" value="Unassembled WGS sequence"/>
</dbReference>
<evidence type="ECO:0000313" key="9">
    <source>
        <dbReference type="Proteomes" id="UP000799770"/>
    </source>
</evidence>
<dbReference type="GO" id="GO:0005783">
    <property type="term" value="C:endoplasmic reticulum"/>
    <property type="evidence" value="ECO:0007669"/>
    <property type="project" value="UniProtKB-SubCell"/>
</dbReference>